<evidence type="ECO:0000259" key="3">
    <source>
        <dbReference type="SMART" id="SM00903"/>
    </source>
</evidence>
<dbReference type="SMART" id="SM00903">
    <property type="entry name" value="Flavin_Reduct"/>
    <property type="match status" value="1"/>
</dbReference>
<dbReference type="AlphaFoldDB" id="A0A8J5X7L1"/>
<dbReference type="GO" id="GO:0010181">
    <property type="term" value="F:FMN binding"/>
    <property type="evidence" value="ECO:0007669"/>
    <property type="project" value="InterPro"/>
</dbReference>
<protein>
    <recommendedName>
        <fullName evidence="3">Flavin reductase like domain-containing protein</fullName>
    </recommendedName>
</protein>
<gene>
    <name evidence="4" type="ORF">KFE25_001729</name>
</gene>
<dbReference type="PANTHER" id="PTHR30466:SF1">
    <property type="entry name" value="FMN REDUCTASE (NADH) RUTF"/>
    <property type="match status" value="1"/>
</dbReference>
<comment type="caution">
    <text evidence="4">The sequence shown here is derived from an EMBL/GenBank/DDBJ whole genome shotgun (WGS) entry which is preliminary data.</text>
</comment>
<sequence length="255" mass="27155">MAIATLAQSLACAGAPRASVRCTARRHVLLALARPRARGAATLSLTAATRRPLDENCSASLKSLLSHTGQQVCILTVSNERGLCGTTVSSFHSCSMDPPMVFFNIGCRSTMDRLLLADGSRLSGVPFVAHVMAERGEPLARFFSQRHVCDDKFDAVKWERSGPPFEQPVLLDGPRTGPRPANDTGATGSQVLGWMECVTEHAIPAGKNWVLIARVERVHCGAQSAGARPLLYCEGAYTGIHSAQAPCIAPPAPAR</sequence>
<keyword evidence="1" id="KW-0560">Oxidoreductase</keyword>
<evidence type="ECO:0000313" key="4">
    <source>
        <dbReference type="EMBL" id="KAG8462956.1"/>
    </source>
</evidence>
<evidence type="ECO:0000256" key="2">
    <source>
        <dbReference type="SAM" id="MobiDB-lite"/>
    </source>
</evidence>
<reference evidence="4" key="1">
    <citation type="submission" date="2021-05" db="EMBL/GenBank/DDBJ databases">
        <title>The genome of the haptophyte Pavlova lutheri (Diacronema luteri, Pavlovales) - a model for lipid biosynthesis in eukaryotic algae.</title>
        <authorList>
            <person name="Hulatt C.J."/>
            <person name="Posewitz M.C."/>
        </authorList>
    </citation>
    <scope>NUCLEOTIDE SEQUENCE</scope>
    <source>
        <strain evidence="4">NIVA-4/92</strain>
    </source>
</reference>
<dbReference type="InterPro" id="IPR050268">
    <property type="entry name" value="NADH-dep_flavin_reductase"/>
</dbReference>
<dbReference type="SUPFAM" id="SSF50475">
    <property type="entry name" value="FMN-binding split barrel"/>
    <property type="match status" value="1"/>
</dbReference>
<name>A0A8J5X7L1_DIALT</name>
<dbReference type="Gene3D" id="2.30.110.10">
    <property type="entry name" value="Electron Transport, Fmn-binding Protein, Chain A"/>
    <property type="match status" value="1"/>
</dbReference>
<feature type="domain" description="Flavin reductase like" evidence="3">
    <location>
        <begin position="65"/>
        <end position="239"/>
    </location>
</feature>
<organism evidence="4 5">
    <name type="scientific">Diacronema lutheri</name>
    <name type="common">Unicellular marine alga</name>
    <name type="synonym">Monochrysis lutheri</name>
    <dbReference type="NCBI Taxonomy" id="2081491"/>
    <lineage>
        <taxon>Eukaryota</taxon>
        <taxon>Haptista</taxon>
        <taxon>Haptophyta</taxon>
        <taxon>Pavlovophyceae</taxon>
        <taxon>Pavlovales</taxon>
        <taxon>Pavlovaceae</taxon>
        <taxon>Diacronema</taxon>
    </lineage>
</organism>
<dbReference type="PANTHER" id="PTHR30466">
    <property type="entry name" value="FLAVIN REDUCTASE"/>
    <property type="match status" value="1"/>
</dbReference>
<dbReference type="Pfam" id="PF01613">
    <property type="entry name" value="Flavin_Reduct"/>
    <property type="match status" value="1"/>
</dbReference>
<keyword evidence="5" id="KW-1185">Reference proteome</keyword>
<accession>A0A8J5X7L1</accession>
<dbReference type="InterPro" id="IPR002563">
    <property type="entry name" value="Flavin_Rdtase-like_dom"/>
</dbReference>
<feature type="region of interest" description="Disordered" evidence="2">
    <location>
        <begin position="166"/>
        <end position="186"/>
    </location>
</feature>
<evidence type="ECO:0000256" key="1">
    <source>
        <dbReference type="ARBA" id="ARBA00023002"/>
    </source>
</evidence>
<proteinExistence type="predicted"/>
<dbReference type="InterPro" id="IPR012349">
    <property type="entry name" value="Split_barrel_FMN-bd"/>
</dbReference>
<dbReference type="Proteomes" id="UP000751190">
    <property type="component" value="Unassembled WGS sequence"/>
</dbReference>
<dbReference type="GO" id="GO:0042602">
    <property type="term" value="F:riboflavin reductase (NADPH) activity"/>
    <property type="evidence" value="ECO:0007669"/>
    <property type="project" value="TreeGrafter"/>
</dbReference>
<evidence type="ECO:0000313" key="5">
    <source>
        <dbReference type="Proteomes" id="UP000751190"/>
    </source>
</evidence>
<dbReference type="EMBL" id="JAGTXO010000018">
    <property type="protein sequence ID" value="KAG8462956.1"/>
    <property type="molecule type" value="Genomic_DNA"/>
</dbReference>